<reference evidence="2 3" key="1">
    <citation type="submission" date="2024-09" db="EMBL/GenBank/DDBJ databases">
        <title>Chromosome-scale assembly of Riccia fluitans.</title>
        <authorList>
            <person name="Paukszto L."/>
            <person name="Sawicki J."/>
            <person name="Karawczyk K."/>
            <person name="Piernik-Szablinska J."/>
            <person name="Szczecinska M."/>
            <person name="Mazdziarz M."/>
        </authorList>
    </citation>
    <scope>NUCLEOTIDE SEQUENCE [LARGE SCALE GENOMIC DNA]</scope>
    <source>
        <strain evidence="2">Rf_01</strain>
        <tissue evidence="2">Aerial parts of the thallus</tissue>
    </source>
</reference>
<name>A0ABD1YZI7_9MARC</name>
<feature type="region of interest" description="Disordered" evidence="1">
    <location>
        <begin position="258"/>
        <end position="329"/>
    </location>
</feature>
<sequence length="480" mass="52443">MLQSRKTRPFEEVTNFGNERKPMKDRPMENKARSFKVTPYHGSKTAAARRLSPTRTTDGRKVKGTPWSKVKNTIQHTPLPEIRTLNLTSDSLRDMHAAHTQLSEAFQHVGDMVKTAHRLHRSDDLSDDEIMSFTSAITDMTEELKKWQSIFKVAKGRWHSSGIPEASMHSDETSPSDISFSCLDNNSISGSPLVPCSLQSSLFCLTPLSRASLLKRDLAAIAETGDIESKLGEVIQSLYTVSPPKLAAERWGAFPEIPIVGSPKSDPQVTTGDGSPLPATPRIISPPRSVQLKGPVSSSEESFPGTPPHLRELLSKMPGTPPSSDLQTPSIPEELVLKYPRYFRQFTTTDSPSTPIPETPGFEGSPPRTCVPITVTKGCFADSSEICTPPPESRKYLETPFVTPGSVLPPETPTSSWKYMTPLVDDITASAIKRMGVKDSFGGPRSGVNSDLGSINENNERVLDSVSEEISGARQHGNPV</sequence>
<comment type="caution">
    <text evidence="2">The sequence shown here is derived from an EMBL/GenBank/DDBJ whole genome shotgun (WGS) entry which is preliminary data.</text>
</comment>
<protein>
    <recommendedName>
        <fullName evidence="4">WASP family protein member</fullName>
    </recommendedName>
</protein>
<feature type="region of interest" description="Disordered" evidence="1">
    <location>
        <begin position="439"/>
        <end position="459"/>
    </location>
</feature>
<evidence type="ECO:0000313" key="3">
    <source>
        <dbReference type="Proteomes" id="UP001605036"/>
    </source>
</evidence>
<accession>A0ABD1YZI7</accession>
<proteinExistence type="predicted"/>
<dbReference type="AlphaFoldDB" id="A0ABD1YZI7"/>
<dbReference type="EMBL" id="JBHFFA010000003">
    <property type="protein sequence ID" value="KAL2635905.1"/>
    <property type="molecule type" value="Genomic_DNA"/>
</dbReference>
<gene>
    <name evidence="2" type="ORF">R1flu_007384</name>
</gene>
<feature type="compositionally biased region" description="Basic and acidic residues" evidence="1">
    <location>
        <begin position="18"/>
        <end position="32"/>
    </location>
</feature>
<evidence type="ECO:0000313" key="2">
    <source>
        <dbReference type="EMBL" id="KAL2635905.1"/>
    </source>
</evidence>
<evidence type="ECO:0000256" key="1">
    <source>
        <dbReference type="SAM" id="MobiDB-lite"/>
    </source>
</evidence>
<evidence type="ECO:0008006" key="4">
    <source>
        <dbReference type="Google" id="ProtNLM"/>
    </source>
</evidence>
<feature type="region of interest" description="Disordered" evidence="1">
    <location>
        <begin position="347"/>
        <end position="368"/>
    </location>
</feature>
<feature type="compositionally biased region" description="Polar residues" evidence="1">
    <location>
        <begin position="447"/>
        <end position="457"/>
    </location>
</feature>
<keyword evidence="3" id="KW-1185">Reference proteome</keyword>
<dbReference type="Proteomes" id="UP001605036">
    <property type="component" value="Unassembled WGS sequence"/>
</dbReference>
<feature type="region of interest" description="Disordered" evidence="1">
    <location>
        <begin position="1"/>
        <end position="65"/>
    </location>
</feature>
<organism evidence="2 3">
    <name type="scientific">Riccia fluitans</name>
    <dbReference type="NCBI Taxonomy" id="41844"/>
    <lineage>
        <taxon>Eukaryota</taxon>
        <taxon>Viridiplantae</taxon>
        <taxon>Streptophyta</taxon>
        <taxon>Embryophyta</taxon>
        <taxon>Marchantiophyta</taxon>
        <taxon>Marchantiopsida</taxon>
        <taxon>Marchantiidae</taxon>
        <taxon>Marchantiales</taxon>
        <taxon>Ricciaceae</taxon>
        <taxon>Riccia</taxon>
    </lineage>
</organism>